<dbReference type="SUPFAM" id="SSF141571">
    <property type="entry name" value="Pentapeptide repeat-like"/>
    <property type="match status" value="1"/>
</dbReference>
<dbReference type="Gene3D" id="2.160.20.80">
    <property type="entry name" value="E3 ubiquitin-protein ligase SopA"/>
    <property type="match status" value="2"/>
</dbReference>
<dbReference type="Proteomes" id="UP000681722">
    <property type="component" value="Unassembled WGS sequence"/>
</dbReference>
<name>A0A815AHE1_9BILA</name>
<proteinExistence type="predicted"/>
<evidence type="ECO:0000313" key="1">
    <source>
        <dbReference type="EMBL" id="CAF1257754.1"/>
    </source>
</evidence>
<dbReference type="Pfam" id="PF13599">
    <property type="entry name" value="Pentapeptide_4"/>
    <property type="match status" value="1"/>
</dbReference>
<gene>
    <name evidence="1" type="ORF">GPM918_LOCUS26449</name>
    <name evidence="2" type="ORF">SRO942_LOCUS26608</name>
</gene>
<dbReference type="InterPro" id="IPR052949">
    <property type="entry name" value="PA_immunity-related"/>
</dbReference>
<dbReference type="OrthoDB" id="9989223at2759"/>
<accession>A0A815AHE1</accession>
<dbReference type="PANTHER" id="PTHR42999">
    <property type="entry name" value="ANTIBIOTIC RESISTANCE PROTEIN MCBG"/>
    <property type="match status" value="1"/>
</dbReference>
<evidence type="ECO:0000313" key="2">
    <source>
        <dbReference type="EMBL" id="CAF4032433.1"/>
    </source>
</evidence>
<feature type="non-terminal residue" evidence="1">
    <location>
        <position position="1"/>
    </location>
</feature>
<keyword evidence="3" id="KW-1185">Reference proteome</keyword>
<organism evidence="1 3">
    <name type="scientific">Didymodactylos carnosus</name>
    <dbReference type="NCBI Taxonomy" id="1234261"/>
    <lineage>
        <taxon>Eukaryota</taxon>
        <taxon>Metazoa</taxon>
        <taxon>Spiralia</taxon>
        <taxon>Gnathifera</taxon>
        <taxon>Rotifera</taxon>
        <taxon>Eurotatoria</taxon>
        <taxon>Bdelloidea</taxon>
        <taxon>Philodinida</taxon>
        <taxon>Philodinidae</taxon>
        <taxon>Didymodactylos</taxon>
    </lineage>
</organism>
<dbReference type="Pfam" id="PF00805">
    <property type="entry name" value="Pentapeptide"/>
    <property type="match status" value="1"/>
</dbReference>
<dbReference type="InterPro" id="IPR001646">
    <property type="entry name" value="5peptide_repeat"/>
</dbReference>
<dbReference type="Proteomes" id="UP000663829">
    <property type="component" value="Unassembled WGS sequence"/>
</dbReference>
<reference evidence="1" key="1">
    <citation type="submission" date="2021-02" db="EMBL/GenBank/DDBJ databases">
        <authorList>
            <person name="Nowell W R."/>
        </authorList>
    </citation>
    <scope>NUCLEOTIDE SEQUENCE</scope>
</reference>
<dbReference type="EMBL" id="CAJNOQ010010662">
    <property type="protein sequence ID" value="CAF1257754.1"/>
    <property type="molecule type" value="Genomic_DNA"/>
</dbReference>
<evidence type="ECO:0008006" key="4">
    <source>
        <dbReference type="Google" id="ProtNLM"/>
    </source>
</evidence>
<protein>
    <recommendedName>
        <fullName evidence="4">Pentapeptide repeat-containing protein</fullName>
    </recommendedName>
</protein>
<comment type="caution">
    <text evidence="1">The sequence shown here is derived from an EMBL/GenBank/DDBJ whole genome shotgun (WGS) entry which is preliminary data.</text>
</comment>
<evidence type="ECO:0000313" key="3">
    <source>
        <dbReference type="Proteomes" id="UP000663829"/>
    </source>
</evidence>
<dbReference type="EMBL" id="CAJOBC010017348">
    <property type="protein sequence ID" value="CAF4032433.1"/>
    <property type="molecule type" value="Genomic_DNA"/>
</dbReference>
<sequence length="585" mass="66925">ALERQIAEQNRLKDIEIANIKATLERQIAEENREKDIQITNIKAALDRQIAHDNRAKDIQIADYQREQATQLNEQNRLKDMEIANIKGTLERQIAEENRQKDLQIANITGALERQIAEQNRLKDIEIANIKATLERQIAEENREKDIQITNIKAALDRQIAHDNREKDLQLADDIEKSTIFNSYLQDISNLLLKNGLIVYDLGSLIMARAKTLMILRQIDPKRKRYLIQFLYDSSIIVSSALANYQQISSSAPSECQLPPIVPNEMIDVGETIISSNQTLDMHGADLSNLAFHSRSRQMLSGIKLTGADFLNASFVRAKLKWSDFSRSSLLDVLYIDSNLSYSLFRSASIVDSLFKDSDARRAIFRQSLLLNTRFVDTILREADFYHAYLVNTTFIRCDLMRTDFSNSHLIHVKFIDCQLRGTDFSFSILEQMDFTAVKMDCVRMTQANLNGSTIDLITDAFDGAILPNGTVHQYKNLINCSEWLLNGTKIPNCSYFGRDSLTQTVDVPSHYLKLIQNYGIAEVKVITGTISVNIEFLNENHDIIQSDDSFQIPHETLYIRLKAGIMRHHRTTIGDIRLYIIKQF</sequence>
<dbReference type="AlphaFoldDB" id="A0A815AHE1"/>
<dbReference type="PANTHER" id="PTHR42999:SF1">
    <property type="entry name" value="PENTAPEPTIDE REPEAT-CONTAINING PROTEIN"/>
    <property type="match status" value="1"/>
</dbReference>